<comment type="caution">
    <text evidence="3">The sequence shown here is derived from an EMBL/GenBank/DDBJ whole genome shotgun (WGS) entry which is preliminary data.</text>
</comment>
<dbReference type="Gene3D" id="2.60.40.420">
    <property type="entry name" value="Cupredoxins - blue copper proteins"/>
    <property type="match status" value="1"/>
</dbReference>
<organism evidence="3 4">
    <name type="scientific">Candidatus Curtissbacteria bacterium RIFCSPHIGHO2_12_FULL_38_9b</name>
    <dbReference type="NCBI Taxonomy" id="1797720"/>
    <lineage>
        <taxon>Bacteria</taxon>
        <taxon>Candidatus Curtissiibacteriota</taxon>
    </lineage>
</organism>
<reference evidence="3 4" key="1">
    <citation type="journal article" date="2016" name="Nat. Commun.">
        <title>Thousands of microbial genomes shed light on interconnected biogeochemical processes in an aquifer system.</title>
        <authorList>
            <person name="Anantharaman K."/>
            <person name="Brown C.T."/>
            <person name="Hug L.A."/>
            <person name="Sharon I."/>
            <person name="Castelle C.J."/>
            <person name="Probst A.J."/>
            <person name="Thomas B.C."/>
            <person name="Singh A."/>
            <person name="Wilkins M.J."/>
            <person name="Karaoz U."/>
            <person name="Brodie E.L."/>
            <person name="Williams K.H."/>
            <person name="Hubbard S.S."/>
            <person name="Banfield J.F."/>
        </authorList>
    </citation>
    <scope>NUCLEOTIDE SEQUENCE [LARGE SCALE GENOMIC DNA]</scope>
</reference>
<feature type="domain" description="EfeO-type cupredoxin-like" evidence="2">
    <location>
        <begin position="41"/>
        <end position="135"/>
    </location>
</feature>
<dbReference type="InterPro" id="IPR008972">
    <property type="entry name" value="Cupredoxin"/>
</dbReference>
<dbReference type="AlphaFoldDB" id="A0A1F5GTC0"/>
<name>A0A1F5GTC0_9BACT</name>
<sequence>MDFKKLSALGVIFSSALILSACNLYKTSGGETGSTGTATEQTETAPVSANEITYTDSGFSPAQVTVKVGDTLTFTNNSSSAIQVNSAPHPAHTQFPELNIGTIAAGESKSVTFTTVGTKKYHNHLNPSQNGQIVVE</sequence>
<feature type="chain" id="PRO_5009518736" description="EfeO-type cupredoxin-like domain-containing protein" evidence="1">
    <location>
        <begin position="22"/>
        <end position="136"/>
    </location>
</feature>
<gene>
    <name evidence="3" type="ORF">A3F02_03385</name>
</gene>
<dbReference type="PROSITE" id="PS51257">
    <property type="entry name" value="PROKAR_LIPOPROTEIN"/>
    <property type="match status" value="1"/>
</dbReference>
<evidence type="ECO:0000259" key="2">
    <source>
        <dbReference type="Pfam" id="PF13473"/>
    </source>
</evidence>
<proteinExistence type="predicted"/>
<evidence type="ECO:0000313" key="4">
    <source>
        <dbReference type="Proteomes" id="UP000176666"/>
    </source>
</evidence>
<dbReference type="Proteomes" id="UP000176666">
    <property type="component" value="Unassembled WGS sequence"/>
</dbReference>
<keyword evidence="1" id="KW-0732">Signal</keyword>
<dbReference type="PANTHER" id="PTHR36507:SF1">
    <property type="entry name" value="BLL1555 PROTEIN"/>
    <property type="match status" value="1"/>
</dbReference>
<evidence type="ECO:0000256" key="1">
    <source>
        <dbReference type="SAM" id="SignalP"/>
    </source>
</evidence>
<feature type="signal peptide" evidence="1">
    <location>
        <begin position="1"/>
        <end position="21"/>
    </location>
</feature>
<dbReference type="InterPro" id="IPR028096">
    <property type="entry name" value="EfeO_Cupredoxin"/>
</dbReference>
<dbReference type="InterPro" id="IPR052721">
    <property type="entry name" value="ET_Amicyanin"/>
</dbReference>
<dbReference type="EMBL" id="MFBJ01000064">
    <property type="protein sequence ID" value="OGD95101.1"/>
    <property type="molecule type" value="Genomic_DNA"/>
</dbReference>
<accession>A0A1F5GTC0</accession>
<dbReference type="Pfam" id="PF13473">
    <property type="entry name" value="Cupredoxin_1"/>
    <property type="match status" value="1"/>
</dbReference>
<evidence type="ECO:0000313" key="3">
    <source>
        <dbReference type="EMBL" id="OGD95101.1"/>
    </source>
</evidence>
<protein>
    <recommendedName>
        <fullName evidence="2">EfeO-type cupredoxin-like domain-containing protein</fullName>
    </recommendedName>
</protein>
<dbReference type="SUPFAM" id="SSF49503">
    <property type="entry name" value="Cupredoxins"/>
    <property type="match status" value="1"/>
</dbReference>
<dbReference type="PANTHER" id="PTHR36507">
    <property type="entry name" value="BLL1555 PROTEIN"/>
    <property type="match status" value="1"/>
</dbReference>